<accession>A0A0R1QJA9</accession>
<dbReference type="PATRIC" id="fig|1423770.3.peg.2107"/>
<name>A0A0R1QJA9_9LACO</name>
<dbReference type="Proteomes" id="UP000050872">
    <property type="component" value="Unassembled WGS sequence"/>
</dbReference>
<evidence type="ECO:0000313" key="2">
    <source>
        <dbReference type="Proteomes" id="UP000050872"/>
    </source>
</evidence>
<sequence>MCYRTSSLSRTSLCFHNVQTIFSSNIKIGANSSWIFFHTKKHYYLYSSVCLG</sequence>
<dbReference type="STRING" id="1423770.FD29_GL002051"/>
<evidence type="ECO:0000313" key="1">
    <source>
        <dbReference type="EMBL" id="KRL44625.1"/>
    </source>
</evidence>
<reference evidence="1 2" key="1">
    <citation type="journal article" date="2015" name="Genome Announc.">
        <title>Expanding the biotechnology potential of lactobacilli through comparative genomics of 213 strains and associated genera.</title>
        <authorList>
            <person name="Sun Z."/>
            <person name="Harris H.M."/>
            <person name="McCann A."/>
            <person name="Guo C."/>
            <person name="Argimon S."/>
            <person name="Zhang W."/>
            <person name="Yang X."/>
            <person name="Jeffery I.B."/>
            <person name="Cooney J.C."/>
            <person name="Kagawa T.F."/>
            <person name="Liu W."/>
            <person name="Song Y."/>
            <person name="Salvetti E."/>
            <person name="Wrobel A."/>
            <person name="Rasinkangas P."/>
            <person name="Parkhill J."/>
            <person name="Rea M.C."/>
            <person name="O'Sullivan O."/>
            <person name="Ritari J."/>
            <person name="Douillard F.P."/>
            <person name="Paul Ross R."/>
            <person name="Yang R."/>
            <person name="Briner A.E."/>
            <person name="Felis G.E."/>
            <person name="de Vos W.M."/>
            <person name="Barrangou R."/>
            <person name="Klaenhammer T.R."/>
            <person name="Caufield P.W."/>
            <person name="Cui Y."/>
            <person name="Zhang H."/>
            <person name="O'Toole P.W."/>
        </authorList>
    </citation>
    <scope>NUCLEOTIDE SEQUENCE [LARGE SCALE GENOMIC DNA]</scope>
    <source>
        <strain evidence="1 2">DSM 14500</strain>
    </source>
</reference>
<comment type="caution">
    <text evidence="1">The sequence shown here is derived from an EMBL/GenBank/DDBJ whole genome shotgun (WGS) entry which is preliminary data.</text>
</comment>
<gene>
    <name evidence="1" type="ORF">FD29_GL002051</name>
</gene>
<keyword evidence="2" id="KW-1185">Reference proteome</keyword>
<dbReference type="AlphaFoldDB" id="A0A0R1QJA9"/>
<organism evidence="1 2">
    <name type="scientific">Companilactobacillus mindensis DSM 14500</name>
    <dbReference type="NCBI Taxonomy" id="1423770"/>
    <lineage>
        <taxon>Bacteria</taxon>
        <taxon>Bacillati</taxon>
        <taxon>Bacillota</taxon>
        <taxon>Bacilli</taxon>
        <taxon>Lactobacillales</taxon>
        <taxon>Lactobacillaceae</taxon>
        <taxon>Companilactobacillus</taxon>
    </lineage>
</organism>
<protein>
    <submittedName>
        <fullName evidence="1">Uncharacterized protein</fullName>
    </submittedName>
</protein>
<dbReference type="EMBL" id="AZEZ01000038">
    <property type="protein sequence ID" value="KRL44625.1"/>
    <property type="molecule type" value="Genomic_DNA"/>
</dbReference>
<proteinExistence type="predicted"/>